<evidence type="ECO:0000313" key="2">
    <source>
        <dbReference type="Proteomes" id="UP000307720"/>
    </source>
</evidence>
<dbReference type="Proteomes" id="UP000307720">
    <property type="component" value="Unassembled WGS sequence"/>
</dbReference>
<organism evidence="1 2">
    <name type="scientific">Hominisplanchenecus murintestinalis</name>
    <dbReference type="NCBI Taxonomy" id="2941517"/>
    <lineage>
        <taxon>Bacteria</taxon>
        <taxon>Bacillati</taxon>
        <taxon>Bacillota</taxon>
        <taxon>Clostridia</taxon>
        <taxon>Lachnospirales</taxon>
        <taxon>Lachnospiraceae</taxon>
        <taxon>Hominisplanchenecus</taxon>
    </lineage>
</organism>
<sequence>MSEKRIRMMTKLADFEQRNRKLLQNAGEYYRGDFIGIRLLKNLFRITAAYLLGAALWAVYNEEAIMKKLNTMDIQGLAAGLLIAYGIVLILFLTLTYVISAVEYYKAEKKQQTYRNMLERLVLEYDHETSDRAGRGMKKRNGKQGGTYHGNIVGL</sequence>
<accession>A0AC61R1H6</accession>
<gene>
    <name evidence="1" type="ORF">E5357_04990</name>
</gene>
<proteinExistence type="predicted"/>
<dbReference type="EMBL" id="SRZB01000006">
    <property type="protein sequence ID" value="TGX99636.1"/>
    <property type="molecule type" value="Genomic_DNA"/>
</dbReference>
<name>A0AC61R1H6_9FIRM</name>
<comment type="caution">
    <text evidence="1">The sequence shown here is derived from an EMBL/GenBank/DDBJ whole genome shotgun (WGS) entry which is preliminary data.</text>
</comment>
<protein>
    <submittedName>
        <fullName evidence="1">Uncharacterized protein</fullName>
    </submittedName>
</protein>
<keyword evidence="2" id="KW-1185">Reference proteome</keyword>
<reference evidence="1" key="1">
    <citation type="submission" date="2019-04" db="EMBL/GenBank/DDBJ databases">
        <title>Microbes associate with the intestines of laboratory mice.</title>
        <authorList>
            <person name="Navarre W."/>
            <person name="Wong E."/>
            <person name="Huang K."/>
            <person name="Tropini C."/>
            <person name="Ng K."/>
            <person name="Yu B."/>
        </authorList>
    </citation>
    <scope>NUCLEOTIDE SEQUENCE</scope>
    <source>
        <strain evidence="1">NM72_1-8</strain>
    </source>
</reference>
<evidence type="ECO:0000313" key="1">
    <source>
        <dbReference type="EMBL" id="TGX99636.1"/>
    </source>
</evidence>